<dbReference type="Proteomes" id="UP000233786">
    <property type="component" value="Unassembled WGS sequence"/>
</dbReference>
<dbReference type="InterPro" id="IPR049975">
    <property type="entry name" value="SAV_915-like_dom"/>
</dbReference>
<reference evidence="1" key="1">
    <citation type="submission" date="2017-12" db="EMBL/GenBank/DDBJ databases">
        <title>Sequencing the genomes of 1000 Actinobacteria strains.</title>
        <authorList>
            <person name="Klenk H.-P."/>
        </authorList>
    </citation>
    <scope>NUCLEOTIDE SEQUENCE [LARGE SCALE GENOMIC DNA]</scope>
    <source>
        <strain evidence="1">DSM 44228</strain>
    </source>
</reference>
<comment type="caution">
    <text evidence="1">The sequence shown here is derived from an EMBL/GenBank/DDBJ whole genome shotgun (WGS) entry which is preliminary data.</text>
</comment>
<organism evidence="1 2">
    <name type="scientific">Saccharopolyspora spinosa</name>
    <dbReference type="NCBI Taxonomy" id="60894"/>
    <lineage>
        <taxon>Bacteria</taxon>
        <taxon>Bacillati</taxon>
        <taxon>Actinomycetota</taxon>
        <taxon>Actinomycetes</taxon>
        <taxon>Pseudonocardiales</taxon>
        <taxon>Pseudonocardiaceae</taxon>
        <taxon>Saccharopolyspora</taxon>
    </lineage>
</organism>
<name>A0A2N3XSR9_SACSN</name>
<dbReference type="EMBL" id="PJNB01000001">
    <property type="protein sequence ID" value="PKW13705.1"/>
    <property type="molecule type" value="Genomic_DNA"/>
</dbReference>
<evidence type="ECO:0008006" key="3">
    <source>
        <dbReference type="Google" id="ProtNLM"/>
    </source>
</evidence>
<dbReference type="STRING" id="994479.GCA_000194155_03974"/>
<evidence type="ECO:0000313" key="1">
    <source>
        <dbReference type="EMBL" id="PKW13705.1"/>
    </source>
</evidence>
<protein>
    <recommendedName>
        <fullName evidence="3">Type III secretion system (T3SS) SseB-like protein</fullName>
    </recommendedName>
</protein>
<accession>A0A2N3XSR9</accession>
<gene>
    <name evidence="1" type="ORF">A8926_1257</name>
</gene>
<keyword evidence="2" id="KW-1185">Reference proteome</keyword>
<sequence>MAYGDRDVMRDHGDVAPSVIGADYVAAANGEEPEPAFVPLAERFVSRDKDVTVELRRLEDGRLAVLAFSSLEALVIGCGDLQPWASLPPDKVAEIQQHSGADLVLWDAVLPDDQRNDSAGGTN</sequence>
<dbReference type="AlphaFoldDB" id="A0A2N3XSR9"/>
<evidence type="ECO:0000313" key="2">
    <source>
        <dbReference type="Proteomes" id="UP000233786"/>
    </source>
</evidence>
<proteinExistence type="predicted"/>
<dbReference type="NCBIfam" id="NF042914">
    <property type="entry name" value="SAV915_dom"/>
    <property type="match status" value="1"/>
</dbReference>